<dbReference type="PANTHER" id="PTHR10953:SF102">
    <property type="entry name" value="ADENYLYLTRANSFERASE AND SULFURTRANSFERASE MOCS3"/>
    <property type="match status" value="1"/>
</dbReference>
<reference evidence="2" key="1">
    <citation type="submission" date="2018-05" db="EMBL/GenBank/DDBJ databases">
        <title>Complete Genome Sequences of Extremely Thermoacidophilic, Metal-Mobilizing Type-Strain Members of the Archaeal Family Sulfolobaceae: Acidianus brierleyi DSM-1651T, Acidianus sulfidivorans DSM-18786T, Metallosphaera hakonensis DSM-7519T, and Metallosphaera prunae DSM-10039T.</title>
        <authorList>
            <person name="Counts J.A."/>
            <person name="Kelly R.M."/>
        </authorList>
    </citation>
    <scope>NUCLEOTIDE SEQUENCE [LARGE SCALE GENOMIC DNA]</scope>
    <source>
        <strain evidence="2">HO1-1</strain>
    </source>
</reference>
<dbReference type="PROSITE" id="PS51257">
    <property type="entry name" value="PROKAR_LIPOPROTEIN"/>
    <property type="match status" value="1"/>
</dbReference>
<protein>
    <submittedName>
        <fullName evidence="2">Thiamine biosynthesis protein ThiF</fullName>
    </submittedName>
</protein>
<organism evidence="2 3">
    <name type="scientific">Metallosphaera hakonensis JCM 8857 = DSM 7519</name>
    <dbReference type="NCBI Taxonomy" id="1293036"/>
    <lineage>
        <taxon>Archaea</taxon>
        <taxon>Thermoproteota</taxon>
        <taxon>Thermoprotei</taxon>
        <taxon>Sulfolobales</taxon>
        <taxon>Sulfolobaceae</taxon>
        <taxon>Metallosphaera</taxon>
    </lineage>
</organism>
<dbReference type="Gene3D" id="3.40.50.720">
    <property type="entry name" value="NAD(P)-binding Rossmann-like Domain"/>
    <property type="match status" value="1"/>
</dbReference>
<gene>
    <name evidence="2" type="ORF">DFR87_09135</name>
</gene>
<dbReference type="GO" id="GO:0016779">
    <property type="term" value="F:nucleotidyltransferase activity"/>
    <property type="evidence" value="ECO:0007669"/>
    <property type="project" value="TreeGrafter"/>
</dbReference>
<evidence type="ECO:0000313" key="3">
    <source>
        <dbReference type="Proteomes" id="UP000247586"/>
    </source>
</evidence>
<dbReference type="KEGG" id="mhk:DFR87_09135"/>
<dbReference type="Pfam" id="PF00899">
    <property type="entry name" value="ThiF"/>
    <property type="match status" value="1"/>
</dbReference>
<keyword evidence="3" id="KW-1185">Reference proteome</keyword>
<dbReference type="Proteomes" id="UP000247586">
    <property type="component" value="Chromosome"/>
</dbReference>
<dbReference type="CDD" id="cd00757">
    <property type="entry name" value="ThiF_MoeB_HesA_family"/>
    <property type="match status" value="1"/>
</dbReference>
<accession>A0A2U9IXE2</accession>
<sequence>MEMFTRQLLVLGPEIQEKLSSLHVLVAGCGALGTALVEILTRLGVGRITVVDADIVETSNLHRTHFFTVEDVGKPKAEICAERARAIGSGTVITSVLDIVDETNAESLIKGKDFVFDALDNVNPRLILNDACVRNSVPLIYGGVSGEYGSVMFVNPEDTPCLSCFMEPVEQADACETMGTTFMVVSFVANLQVQMMLNYLRGEIPRGLYYIDARTLSLQVIDIKRNPSCEACSLHEFKYLKGIKMNCGLIRIKEIPPEGGKPLVRRTKDGLVICYENCFKKLGR</sequence>
<dbReference type="PANTHER" id="PTHR10953">
    <property type="entry name" value="UBIQUITIN-ACTIVATING ENZYME E1"/>
    <property type="match status" value="1"/>
</dbReference>
<proteinExistence type="predicted"/>
<dbReference type="EMBL" id="CP029287">
    <property type="protein sequence ID" value="AWS00663.1"/>
    <property type="molecule type" value="Genomic_DNA"/>
</dbReference>
<dbReference type="AlphaFoldDB" id="A0A2U9IXE2"/>
<dbReference type="SUPFAM" id="SSF69572">
    <property type="entry name" value="Activating enzymes of the ubiquitin-like proteins"/>
    <property type="match status" value="1"/>
</dbReference>
<evidence type="ECO:0000259" key="1">
    <source>
        <dbReference type="Pfam" id="PF00899"/>
    </source>
</evidence>
<feature type="domain" description="THIF-type NAD/FAD binding fold" evidence="1">
    <location>
        <begin position="5"/>
        <end position="230"/>
    </location>
</feature>
<dbReference type="InterPro" id="IPR045886">
    <property type="entry name" value="ThiF/MoeB/HesA"/>
</dbReference>
<dbReference type="GO" id="GO:0004792">
    <property type="term" value="F:thiosulfate-cyanide sulfurtransferase activity"/>
    <property type="evidence" value="ECO:0007669"/>
    <property type="project" value="TreeGrafter"/>
</dbReference>
<evidence type="ECO:0000313" key="2">
    <source>
        <dbReference type="EMBL" id="AWS00663.1"/>
    </source>
</evidence>
<dbReference type="GO" id="GO:0005737">
    <property type="term" value="C:cytoplasm"/>
    <property type="evidence" value="ECO:0007669"/>
    <property type="project" value="TreeGrafter"/>
</dbReference>
<name>A0A2U9IXE2_9CREN</name>
<dbReference type="InterPro" id="IPR000594">
    <property type="entry name" value="ThiF_NAD_FAD-bd"/>
</dbReference>
<dbReference type="STRING" id="1293036.GCA_001315825_00726"/>
<dbReference type="InterPro" id="IPR035985">
    <property type="entry name" value="Ubiquitin-activating_enz"/>
</dbReference>
<dbReference type="GO" id="GO:0008641">
    <property type="term" value="F:ubiquitin-like modifier activating enzyme activity"/>
    <property type="evidence" value="ECO:0007669"/>
    <property type="project" value="InterPro"/>
</dbReference>